<protein>
    <submittedName>
        <fullName evidence="1">Uncharacterized protein</fullName>
    </submittedName>
</protein>
<reference evidence="1" key="1">
    <citation type="submission" date="2020-04" db="EMBL/GenBank/DDBJ databases">
        <authorList>
            <person name="Chiriac C."/>
            <person name="Salcher M."/>
            <person name="Ghai R."/>
            <person name="Kavagutti S V."/>
        </authorList>
    </citation>
    <scope>NUCLEOTIDE SEQUENCE</scope>
</reference>
<name>A0A6J5LXQ7_9CAUD</name>
<organism evidence="1">
    <name type="scientific">uncultured Caudovirales phage</name>
    <dbReference type="NCBI Taxonomy" id="2100421"/>
    <lineage>
        <taxon>Viruses</taxon>
        <taxon>Duplodnaviria</taxon>
        <taxon>Heunggongvirae</taxon>
        <taxon>Uroviricota</taxon>
        <taxon>Caudoviricetes</taxon>
        <taxon>Peduoviridae</taxon>
        <taxon>Maltschvirus</taxon>
        <taxon>Maltschvirus maltsch</taxon>
    </lineage>
</organism>
<gene>
    <name evidence="1" type="ORF">UFOVP326_106</name>
</gene>
<proteinExistence type="predicted"/>
<sequence length="125" mass="13710">MEGRPTSEEQAPAPEPPATAAPLVSGVIHVFLNEHGEPIAQAADFERARYGGFSLAESQQARVKMQLARAVVRAYASPDLARGMELYDCEQLVRRLITAHECRIVQIIVGHGDRDGMTAEGGRRW</sequence>
<dbReference type="EMBL" id="LR796340">
    <property type="protein sequence ID" value="CAB4137857.1"/>
    <property type="molecule type" value="Genomic_DNA"/>
</dbReference>
<accession>A0A6J5LXQ7</accession>
<evidence type="ECO:0000313" key="1">
    <source>
        <dbReference type="EMBL" id="CAB4137857.1"/>
    </source>
</evidence>